<feature type="DNA-binding region" description="H-T-H motif" evidence="2">
    <location>
        <begin position="29"/>
        <end position="48"/>
    </location>
</feature>
<dbReference type="SUPFAM" id="SSF46689">
    <property type="entry name" value="Homeodomain-like"/>
    <property type="match status" value="1"/>
</dbReference>
<keyword evidence="1 2" id="KW-0238">DNA-binding</keyword>
<accession>A0A937FA00</accession>
<evidence type="ECO:0000256" key="2">
    <source>
        <dbReference type="PROSITE-ProRule" id="PRU00335"/>
    </source>
</evidence>
<dbReference type="PANTHER" id="PTHR43479">
    <property type="entry name" value="ACREF/ENVCD OPERON REPRESSOR-RELATED"/>
    <property type="match status" value="1"/>
</dbReference>
<dbReference type="PANTHER" id="PTHR43479:SF11">
    <property type="entry name" value="ACREF_ENVCD OPERON REPRESSOR-RELATED"/>
    <property type="match status" value="1"/>
</dbReference>
<evidence type="ECO:0000259" key="3">
    <source>
        <dbReference type="PROSITE" id="PS50977"/>
    </source>
</evidence>
<dbReference type="Gene3D" id="1.10.10.60">
    <property type="entry name" value="Homeodomain-like"/>
    <property type="match status" value="1"/>
</dbReference>
<dbReference type="InterPro" id="IPR009057">
    <property type="entry name" value="Homeodomain-like_sf"/>
</dbReference>
<sequence>MNSKEEFVKSQIIASSREVFKKLGYAKVTMDDIAKASGKGRSTLYYYYKNKRDVFEAFVKEEYNEIIEKAQQKVSKERTINENLFDYNQLKLSFLAKKTAEYKHLLSDLKENEDILTKVFLQIRNADIKLVENCLTWAMEKNEIQQISKTDQEFLALAIITATGSLEKEMFLYDSIKDDMFDRLHWISDLLIKGLQ</sequence>
<proteinExistence type="predicted"/>
<name>A0A937FA00_9BACT</name>
<dbReference type="EMBL" id="JAESIY010000013">
    <property type="protein sequence ID" value="MBL3658430.1"/>
    <property type="molecule type" value="Genomic_DNA"/>
</dbReference>
<organism evidence="4 5">
    <name type="scientific">Fulvivirga sediminis</name>
    <dbReference type="NCBI Taxonomy" id="2803949"/>
    <lineage>
        <taxon>Bacteria</taxon>
        <taxon>Pseudomonadati</taxon>
        <taxon>Bacteroidota</taxon>
        <taxon>Cytophagia</taxon>
        <taxon>Cytophagales</taxon>
        <taxon>Fulvivirgaceae</taxon>
        <taxon>Fulvivirga</taxon>
    </lineage>
</organism>
<keyword evidence="5" id="KW-1185">Reference proteome</keyword>
<comment type="caution">
    <text evidence="4">The sequence shown here is derived from an EMBL/GenBank/DDBJ whole genome shotgun (WGS) entry which is preliminary data.</text>
</comment>
<protein>
    <submittedName>
        <fullName evidence="4">TetR/AcrR family transcriptional regulator</fullName>
    </submittedName>
</protein>
<evidence type="ECO:0000313" key="5">
    <source>
        <dbReference type="Proteomes" id="UP000659388"/>
    </source>
</evidence>
<dbReference type="InterPro" id="IPR001647">
    <property type="entry name" value="HTH_TetR"/>
</dbReference>
<feature type="domain" description="HTH tetR-type" evidence="3">
    <location>
        <begin position="6"/>
        <end position="66"/>
    </location>
</feature>
<dbReference type="GO" id="GO:0003677">
    <property type="term" value="F:DNA binding"/>
    <property type="evidence" value="ECO:0007669"/>
    <property type="project" value="UniProtKB-UniRule"/>
</dbReference>
<reference evidence="4" key="1">
    <citation type="submission" date="2021-01" db="EMBL/GenBank/DDBJ databases">
        <title>Fulvivirga kasyanovii gen. nov., sp nov., a novel member of the phylum Bacteroidetes isolated from seawater in a mussel farm.</title>
        <authorList>
            <person name="Zhao L.-H."/>
            <person name="Wang Z.-J."/>
        </authorList>
    </citation>
    <scope>NUCLEOTIDE SEQUENCE</scope>
    <source>
        <strain evidence="4">2943</strain>
    </source>
</reference>
<dbReference type="AlphaFoldDB" id="A0A937FA00"/>
<evidence type="ECO:0000256" key="1">
    <source>
        <dbReference type="ARBA" id="ARBA00023125"/>
    </source>
</evidence>
<dbReference type="PRINTS" id="PR00455">
    <property type="entry name" value="HTHTETR"/>
</dbReference>
<dbReference type="Gene3D" id="1.10.357.10">
    <property type="entry name" value="Tetracycline Repressor, domain 2"/>
    <property type="match status" value="1"/>
</dbReference>
<dbReference type="Pfam" id="PF00440">
    <property type="entry name" value="TetR_N"/>
    <property type="match status" value="1"/>
</dbReference>
<dbReference type="Proteomes" id="UP000659388">
    <property type="component" value="Unassembled WGS sequence"/>
</dbReference>
<dbReference type="RefSeq" id="WP_202246226.1">
    <property type="nucleotide sequence ID" value="NZ_JAESIY010000013.1"/>
</dbReference>
<evidence type="ECO:0000313" key="4">
    <source>
        <dbReference type="EMBL" id="MBL3658430.1"/>
    </source>
</evidence>
<gene>
    <name evidence="4" type="ORF">JL102_19920</name>
</gene>
<dbReference type="InterPro" id="IPR050624">
    <property type="entry name" value="HTH-type_Tx_Regulator"/>
</dbReference>
<dbReference type="PROSITE" id="PS50977">
    <property type="entry name" value="HTH_TETR_2"/>
    <property type="match status" value="1"/>
</dbReference>